<keyword evidence="5" id="KW-1185">Reference proteome</keyword>
<organism evidence="4 5">
    <name type="scientific">Chironomus riparius</name>
    <dbReference type="NCBI Taxonomy" id="315576"/>
    <lineage>
        <taxon>Eukaryota</taxon>
        <taxon>Metazoa</taxon>
        <taxon>Ecdysozoa</taxon>
        <taxon>Arthropoda</taxon>
        <taxon>Hexapoda</taxon>
        <taxon>Insecta</taxon>
        <taxon>Pterygota</taxon>
        <taxon>Neoptera</taxon>
        <taxon>Endopterygota</taxon>
        <taxon>Diptera</taxon>
        <taxon>Nematocera</taxon>
        <taxon>Chironomoidea</taxon>
        <taxon>Chironomidae</taxon>
        <taxon>Chironominae</taxon>
        <taxon>Chironomus</taxon>
    </lineage>
</organism>
<feature type="signal peptide" evidence="3">
    <location>
        <begin position="1"/>
        <end position="21"/>
    </location>
</feature>
<reference evidence="4" key="2">
    <citation type="submission" date="2022-10" db="EMBL/GenBank/DDBJ databases">
        <authorList>
            <consortium name="ENA_rothamsted_submissions"/>
            <consortium name="culmorum"/>
            <person name="King R."/>
        </authorList>
    </citation>
    <scope>NUCLEOTIDE SEQUENCE</scope>
</reference>
<evidence type="ECO:0000313" key="5">
    <source>
        <dbReference type="Proteomes" id="UP001153620"/>
    </source>
</evidence>
<evidence type="ECO:0000256" key="3">
    <source>
        <dbReference type="SAM" id="SignalP"/>
    </source>
</evidence>
<dbReference type="Proteomes" id="UP001153620">
    <property type="component" value="Chromosome 4"/>
</dbReference>
<protein>
    <submittedName>
        <fullName evidence="4">Uncharacterized protein</fullName>
    </submittedName>
</protein>
<feature type="transmembrane region" description="Helical" evidence="2">
    <location>
        <begin position="229"/>
        <end position="250"/>
    </location>
</feature>
<dbReference type="EMBL" id="OU895880">
    <property type="protein sequence ID" value="CAH1733678.1"/>
    <property type="molecule type" value="Genomic_DNA"/>
</dbReference>
<keyword evidence="3" id="KW-0732">Signal</keyword>
<feature type="compositionally biased region" description="Polar residues" evidence="1">
    <location>
        <begin position="613"/>
        <end position="629"/>
    </location>
</feature>
<evidence type="ECO:0000256" key="2">
    <source>
        <dbReference type="SAM" id="Phobius"/>
    </source>
</evidence>
<keyword evidence="2" id="KW-0472">Membrane</keyword>
<dbReference type="Gene3D" id="3.80.10.10">
    <property type="entry name" value="Ribonuclease Inhibitor"/>
    <property type="match status" value="1"/>
</dbReference>
<reference evidence="4" key="1">
    <citation type="submission" date="2022-01" db="EMBL/GenBank/DDBJ databases">
        <authorList>
            <person name="King R."/>
        </authorList>
    </citation>
    <scope>NUCLEOTIDE SEQUENCE</scope>
</reference>
<feature type="region of interest" description="Disordered" evidence="1">
    <location>
        <begin position="497"/>
        <end position="551"/>
    </location>
</feature>
<dbReference type="AlphaFoldDB" id="A0A9P0JAV2"/>
<dbReference type="SUPFAM" id="SSF52058">
    <property type="entry name" value="L domain-like"/>
    <property type="match status" value="1"/>
</dbReference>
<feature type="region of interest" description="Disordered" evidence="1">
    <location>
        <begin position="437"/>
        <end position="477"/>
    </location>
</feature>
<sequence length="701" mass="78022">MVPLNSVLLLMSLLNAANVQTTELKCSIASKNFKVIGNVTICNVINKVKINSENEVAVFPDQNDTTAQGVLIENQEVLYLPHFYGTMMTNFRVLGVVNSKLQKISSLSLLGMRSLEYLDVSMNEIEYIPGNLFQFSSAIKVAIFDQNNIKAIGTNAFKTLQYLGLQNVTCYSGTAQAEVAISATIKEVKQKCLSFSEDYFSNDFIRIEGLGALKDNYDQLHNDIKTIKILTSIILAIILLAALIFILYLLRTEIHKGFLAIYEKIWTRNNDTEIIIEETSSINYASCIQINETFSESINNIETSAIYDSVYVESAAVEDEKVKVIGIRNITPNSTNYASVEETLTHLDQESIKLETKTLENGIIWEKSKLFEDKSDENLTLEVPERNLQNQQSHKLGSESTNAMYEHESLYRGNVTEIPQNQSNLAQKSKYLIKSEQNATQNLSNSEHVSSTLPSSDMTSQASTSITSTPVQESSNLINSEQNSLITRFYDMPSRPILNLDQNASNSTQASSSSDHSSTVSDTKTLTRQYSNSSITDQKSQKSSYKTKIPQSMNPKALNLANIDEKITHFEQTSPVFADVAQKLMNSSVGGEKAVNHFGFRSLTYADVGQKTAGPTDSSLKPQNINSIDPKSPNVKDLAKKFSNMENSGPTSPIENTNPFLQQSEASNENDDYAEPFYRTTKEAEEQNASEYAEPYQSKDI</sequence>
<proteinExistence type="predicted"/>
<keyword evidence="2" id="KW-1133">Transmembrane helix</keyword>
<feature type="compositionally biased region" description="Polar residues" evidence="1">
    <location>
        <begin position="644"/>
        <end position="667"/>
    </location>
</feature>
<evidence type="ECO:0000313" key="4">
    <source>
        <dbReference type="EMBL" id="CAH1733678.1"/>
    </source>
</evidence>
<feature type="compositionally biased region" description="Low complexity" evidence="1">
    <location>
        <begin position="501"/>
        <end position="521"/>
    </location>
</feature>
<accession>A0A9P0JAV2</accession>
<gene>
    <name evidence="4" type="ORF">CHIRRI_LOCUS13027</name>
</gene>
<name>A0A9P0JAV2_9DIPT</name>
<evidence type="ECO:0000256" key="1">
    <source>
        <dbReference type="SAM" id="MobiDB-lite"/>
    </source>
</evidence>
<keyword evidence="2" id="KW-0812">Transmembrane</keyword>
<feature type="region of interest" description="Disordered" evidence="1">
    <location>
        <begin position="611"/>
        <end position="701"/>
    </location>
</feature>
<feature type="chain" id="PRO_5040456462" evidence="3">
    <location>
        <begin position="22"/>
        <end position="701"/>
    </location>
</feature>
<dbReference type="OrthoDB" id="196957at2759"/>
<feature type="compositionally biased region" description="Polar residues" evidence="1">
    <location>
        <begin position="522"/>
        <end position="551"/>
    </location>
</feature>
<dbReference type="InterPro" id="IPR032675">
    <property type="entry name" value="LRR_dom_sf"/>
</dbReference>